<gene>
    <name evidence="5" type="ORF">WH96_17915</name>
</gene>
<dbReference type="GO" id="GO:0006355">
    <property type="term" value="P:regulation of DNA-templated transcription"/>
    <property type="evidence" value="ECO:0007669"/>
    <property type="project" value="UniProtKB-ARBA"/>
</dbReference>
<dbReference type="SUPFAM" id="SSF54909">
    <property type="entry name" value="Dimeric alpha+beta barrel"/>
    <property type="match status" value="1"/>
</dbReference>
<feature type="domain" description="HTH asnC-type" evidence="4">
    <location>
        <begin position="4"/>
        <end position="65"/>
    </location>
</feature>
<dbReference type="InterPro" id="IPR036388">
    <property type="entry name" value="WH-like_DNA-bd_sf"/>
</dbReference>
<comment type="caution">
    <text evidence="5">The sequence shown here is derived from an EMBL/GenBank/DDBJ whole genome shotgun (WGS) entry which is preliminary data.</text>
</comment>
<dbReference type="OrthoDB" id="9813313at2"/>
<evidence type="ECO:0000256" key="3">
    <source>
        <dbReference type="ARBA" id="ARBA00023163"/>
    </source>
</evidence>
<dbReference type="GO" id="GO:0043565">
    <property type="term" value="F:sequence-specific DNA binding"/>
    <property type="evidence" value="ECO:0007669"/>
    <property type="project" value="InterPro"/>
</dbReference>
<dbReference type="InterPro" id="IPR011008">
    <property type="entry name" value="Dimeric_a/b-barrel"/>
</dbReference>
<dbReference type="InterPro" id="IPR036390">
    <property type="entry name" value="WH_DNA-bd_sf"/>
</dbReference>
<dbReference type="SMART" id="SM00344">
    <property type="entry name" value="HTH_ASNC"/>
    <property type="match status" value="1"/>
</dbReference>
<dbReference type="PANTHER" id="PTHR30154">
    <property type="entry name" value="LEUCINE-RESPONSIVE REGULATORY PROTEIN"/>
    <property type="match status" value="1"/>
</dbReference>
<dbReference type="EMBL" id="LAQL01000016">
    <property type="protein sequence ID" value="KLN59375.1"/>
    <property type="molecule type" value="Genomic_DNA"/>
</dbReference>
<organism evidence="5 6">
    <name type="scientific">Kiloniella spongiae</name>
    <dbReference type="NCBI Taxonomy" id="1489064"/>
    <lineage>
        <taxon>Bacteria</taxon>
        <taxon>Pseudomonadati</taxon>
        <taxon>Pseudomonadota</taxon>
        <taxon>Alphaproteobacteria</taxon>
        <taxon>Rhodospirillales</taxon>
        <taxon>Kiloniellaceae</taxon>
        <taxon>Kiloniella</taxon>
    </lineage>
</organism>
<dbReference type="PRINTS" id="PR00033">
    <property type="entry name" value="HTHASNC"/>
</dbReference>
<dbReference type="Pfam" id="PF13412">
    <property type="entry name" value="HTH_24"/>
    <property type="match status" value="1"/>
</dbReference>
<dbReference type="Proteomes" id="UP000035444">
    <property type="component" value="Unassembled WGS sequence"/>
</dbReference>
<dbReference type="STRING" id="1489064.WH96_17915"/>
<dbReference type="PATRIC" id="fig|1489064.4.peg.580"/>
<keyword evidence="2" id="KW-0238">DNA-binding</keyword>
<evidence type="ECO:0000313" key="5">
    <source>
        <dbReference type="EMBL" id="KLN59375.1"/>
    </source>
</evidence>
<dbReference type="GO" id="GO:0043200">
    <property type="term" value="P:response to amino acid"/>
    <property type="evidence" value="ECO:0007669"/>
    <property type="project" value="TreeGrafter"/>
</dbReference>
<dbReference type="InterPro" id="IPR019887">
    <property type="entry name" value="Tscrpt_reg_AsnC/Lrp_C"/>
</dbReference>
<dbReference type="Pfam" id="PF01037">
    <property type="entry name" value="AsnC_trans_reg"/>
    <property type="match status" value="1"/>
</dbReference>
<sequence>MIDLDLLDIKILSLLQKDASLSTAEIAATIGLSQSPCWRRIKRFRDEGLIRKEVCLLDPKIAGLGVTVFATVTLVQHSKEQVRQFEDIVDRRPEIMECYTITGNRDYLLRIVAKDIEAYDRMLTEQFLHLPIINSVNSRFALRNVKYSTELPI</sequence>
<keyword evidence="6" id="KW-1185">Reference proteome</keyword>
<evidence type="ECO:0000259" key="4">
    <source>
        <dbReference type="PROSITE" id="PS50956"/>
    </source>
</evidence>
<dbReference type="Gene3D" id="1.10.10.10">
    <property type="entry name" value="Winged helix-like DNA-binding domain superfamily/Winged helix DNA-binding domain"/>
    <property type="match status" value="1"/>
</dbReference>
<dbReference type="PANTHER" id="PTHR30154:SF34">
    <property type="entry name" value="TRANSCRIPTIONAL REGULATOR AZLB"/>
    <property type="match status" value="1"/>
</dbReference>
<name>A0A0H2MRQ9_9PROT</name>
<reference evidence="5 6" key="1">
    <citation type="submission" date="2015-03" db="EMBL/GenBank/DDBJ databases">
        <title>Genome Sequence of Kiloniella spongiae MEBiC09566, isolated from a marine sponge.</title>
        <authorList>
            <person name="Shao Z."/>
            <person name="Wang L."/>
            <person name="Li X."/>
        </authorList>
    </citation>
    <scope>NUCLEOTIDE SEQUENCE [LARGE SCALE GENOMIC DNA]</scope>
    <source>
        <strain evidence="5 6">MEBiC09566</strain>
    </source>
</reference>
<dbReference type="GO" id="GO:0005829">
    <property type="term" value="C:cytosol"/>
    <property type="evidence" value="ECO:0007669"/>
    <property type="project" value="TreeGrafter"/>
</dbReference>
<evidence type="ECO:0000256" key="2">
    <source>
        <dbReference type="ARBA" id="ARBA00023125"/>
    </source>
</evidence>
<dbReference type="SUPFAM" id="SSF46785">
    <property type="entry name" value="Winged helix' DNA-binding domain"/>
    <property type="match status" value="1"/>
</dbReference>
<dbReference type="AlphaFoldDB" id="A0A0H2MRQ9"/>
<evidence type="ECO:0000256" key="1">
    <source>
        <dbReference type="ARBA" id="ARBA00023015"/>
    </source>
</evidence>
<keyword evidence="1" id="KW-0805">Transcription regulation</keyword>
<dbReference type="InterPro" id="IPR011991">
    <property type="entry name" value="ArsR-like_HTH"/>
</dbReference>
<evidence type="ECO:0000313" key="6">
    <source>
        <dbReference type="Proteomes" id="UP000035444"/>
    </source>
</evidence>
<accession>A0A0H2MRQ9</accession>
<dbReference type="InterPro" id="IPR000485">
    <property type="entry name" value="AsnC-type_HTH_dom"/>
</dbReference>
<dbReference type="InterPro" id="IPR019888">
    <property type="entry name" value="Tscrpt_reg_AsnC-like"/>
</dbReference>
<dbReference type="CDD" id="cd00090">
    <property type="entry name" value="HTH_ARSR"/>
    <property type="match status" value="1"/>
</dbReference>
<protein>
    <submittedName>
        <fullName evidence="5">AsnC family transcriptional regulator</fullName>
    </submittedName>
</protein>
<keyword evidence="3" id="KW-0804">Transcription</keyword>
<dbReference type="PROSITE" id="PS50956">
    <property type="entry name" value="HTH_ASNC_2"/>
    <property type="match status" value="1"/>
</dbReference>
<proteinExistence type="predicted"/>
<dbReference type="RefSeq" id="WP_047765607.1">
    <property type="nucleotide sequence ID" value="NZ_LAQL01000016.1"/>
</dbReference>
<dbReference type="Gene3D" id="3.30.70.920">
    <property type="match status" value="1"/>
</dbReference>